<feature type="compositionally biased region" description="Basic and acidic residues" evidence="1">
    <location>
        <begin position="851"/>
        <end position="872"/>
    </location>
</feature>
<evidence type="ECO:0000313" key="3">
    <source>
        <dbReference type="Proteomes" id="UP000095300"/>
    </source>
</evidence>
<feature type="compositionally biased region" description="Basic and acidic residues" evidence="1">
    <location>
        <begin position="423"/>
        <end position="432"/>
    </location>
</feature>
<feature type="region of interest" description="Disordered" evidence="1">
    <location>
        <begin position="2034"/>
        <end position="2106"/>
    </location>
</feature>
<proteinExistence type="predicted"/>
<feature type="compositionally biased region" description="Low complexity" evidence="1">
    <location>
        <begin position="1815"/>
        <end position="1830"/>
    </location>
</feature>
<name>A0A1I8NW33_STOCA</name>
<feature type="region of interest" description="Disordered" evidence="1">
    <location>
        <begin position="703"/>
        <end position="745"/>
    </location>
</feature>
<protein>
    <recommendedName>
        <fullName evidence="4">Protein unc-79 homolog</fullName>
    </recommendedName>
</protein>
<dbReference type="EnsemblMetazoa" id="SCAU002531-RA">
    <property type="protein sequence ID" value="SCAU002531-PA"/>
    <property type="gene ID" value="SCAU002531"/>
</dbReference>
<feature type="region of interest" description="Disordered" evidence="1">
    <location>
        <begin position="849"/>
        <end position="872"/>
    </location>
</feature>
<dbReference type="Pfam" id="PF14776">
    <property type="entry name" value="UNC-79"/>
    <property type="match status" value="1"/>
</dbReference>
<dbReference type="PANTHER" id="PTHR21696">
    <property type="entry name" value="PROTEIN UNC-79 HOMOLOG"/>
    <property type="match status" value="1"/>
</dbReference>
<feature type="region of interest" description="Disordered" evidence="1">
    <location>
        <begin position="1574"/>
        <end position="1622"/>
    </location>
</feature>
<feature type="region of interest" description="Disordered" evidence="1">
    <location>
        <begin position="1972"/>
        <end position="2022"/>
    </location>
</feature>
<accession>A0A1I8NW33</accession>
<gene>
    <name evidence="2" type="primary">106086108</name>
</gene>
<organism evidence="2 3">
    <name type="scientific">Stomoxys calcitrans</name>
    <name type="common">Stable fly</name>
    <name type="synonym">Conops calcitrans</name>
    <dbReference type="NCBI Taxonomy" id="35570"/>
    <lineage>
        <taxon>Eukaryota</taxon>
        <taxon>Metazoa</taxon>
        <taxon>Ecdysozoa</taxon>
        <taxon>Arthropoda</taxon>
        <taxon>Hexapoda</taxon>
        <taxon>Insecta</taxon>
        <taxon>Pterygota</taxon>
        <taxon>Neoptera</taxon>
        <taxon>Endopterygota</taxon>
        <taxon>Diptera</taxon>
        <taxon>Brachycera</taxon>
        <taxon>Muscomorpha</taxon>
        <taxon>Muscoidea</taxon>
        <taxon>Muscidae</taxon>
        <taxon>Stomoxys</taxon>
    </lineage>
</organism>
<evidence type="ECO:0000256" key="1">
    <source>
        <dbReference type="SAM" id="MobiDB-lite"/>
    </source>
</evidence>
<feature type="compositionally biased region" description="Acidic residues" evidence="1">
    <location>
        <begin position="2096"/>
        <end position="2106"/>
    </location>
</feature>
<feature type="compositionally biased region" description="Gly residues" evidence="1">
    <location>
        <begin position="433"/>
        <end position="443"/>
    </location>
</feature>
<feature type="compositionally biased region" description="Polar residues" evidence="1">
    <location>
        <begin position="1574"/>
        <end position="1591"/>
    </location>
</feature>
<reference evidence="2" key="1">
    <citation type="submission" date="2020-05" db="UniProtKB">
        <authorList>
            <consortium name="EnsemblMetazoa"/>
        </authorList>
    </citation>
    <scope>IDENTIFICATION</scope>
    <source>
        <strain evidence="2">USDA</strain>
    </source>
</reference>
<feature type="region of interest" description="Disordered" evidence="1">
    <location>
        <begin position="998"/>
        <end position="1017"/>
    </location>
</feature>
<feature type="compositionally biased region" description="Basic residues" evidence="1">
    <location>
        <begin position="1881"/>
        <end position="1891"/>
    </location>
</feature>
<dbReference type="InterPro" id="IPR024855">
    <property type="entry name" value="UNC79"/>
</dbReference>
<sequence>MTESFRTQLVNMGTRAQAFKAKLRCLHEYHVRLLHNVLPAPSGLDIANNIKYFSQTLLTVLKDVRTSPHDLIRNPSEDPTRMSAYPTLEYGNLYNALTMLIDVAPCIQYGQIVFGKALLQCLCCILPFLDKDLIDNLPYLASSTISVLPPALHQDIVNALCYYILPFTITRRSADEQESQACQSVSSVIMMVLQYSNNPAHHCQLLECLMTLKHNVVKDILCVVAYGTAVSRSSAAKLLFYYWPAFDPNLFDRKVLLSKLTNDLVPFVCQREHCPNAGNAEAAKVCFDHSISITYAPDCPPPLYLCIECANEIHREHANLEFGDILHPMQQVSMVCENKNCRSTEKSAFSICFSTECASYNGNHPIRYCSQCHSNRHNSRRGGDHVVHRSLPPAWQMDREMQMHMVESVVSLLREAKPLNFEPGKESSDSKKNGGGGGGGGNGVMPDAILPEERQMLGRYGIWLLVGRCTPTPDTPVEILGRILSMLFHWFHVTAYSYDAGQIESTIEKLKTEHVVDWLKEICRIHYNVFISCLLPHPPEYARVGGHWETLASRTSHLKEGLQRLICLVPYEVITSEIWDYVMPHWMEAITNDVAEKELNELKIVLSKILDPEMSPLGFDAKTMYNFVAIRFEKTTAKVQQQALRWLQILSKLGILIPLVQLFAMFGDGVRIMKYGVQHELMREKEGSQSGIARSGVKAITRESKNDIVNPPRRSSISPVVEDDSGNTSAISDDEAPTNRHTEFSTDSEHNLTCCILMLDILLKQMELQDIEQHLGIHTSVCENVSRLLKCMVTAARVGLSSHVCSLKVAECAYCEASIMWHQLSTKLVQFMAPLNPLRPPDVPIEEIIEEEKSSRKSPPESDKEKTRERDVSLSMAPLPIPLGPLGGFSGPVPVAVPQPEPHSVGGVLVHMPHVCSKNDNGQSVDSIELRKVHATDEIMTATVETVSEQLDLASILPPDRAIARSITLSDADVGSANVSVTKASVLGGDNGNGSAGGACGLENGSLSDEEEEDEDGEDFWHTTVGKFKFTLDALPQTLQYIHQLLTEIPTIKKPEILYYVLQCLNVMSLHGDALAKAAREHRGFFIWCQENLLIKNLWELSNAEHSHICQVGVPLLLHCITLPLGSDVFWRVVQEAFHDTDWRVRFTAVERVTVITRFMDSTPLRTEVGLQTALATAFCHLIASMDDINVYVAQRATLYIGTIHDTAIRSLLFCLESQFDLFIVDRPVVLQSLYQLHNSLSDRRVLTWEFFLNRFDTLFVEAQITLEKCGDISYLRDLRNSENGSEALSSKILKAREALSQNDAATGGMAKTLSASFGTKWPYKRTMSAPASMIPRQDSKFVPEKEKIYSRQISAPILKRKTSRFGLDGHIHSLSGMNDDALIGLLSRITELEESDRETIHLLVFLLMQFMSRPDQAFPSEDKPMSKTQGIVLKHLFLLLGHNQIDKTFHTSPENLRASAVFNAFMANLPQVLDQNHLIGGLILSSVMQIALYAPNPNNNAADSYQNQVFNYSLWYLEQYPRRNWMFTMLVVLYKYSYTQPPQSAYVNSAIRIIMNSLRNHFHQCRRIPMTTNLDIQGTSRSRDVSQPSLGTDPDDKEQSPPASPMFPSEGTSGASKSKGQNVAFTPKLQHAFRKYNDSSLDADETESELVAIPESDLSDSTLHGSSAPGSFDDTIHFEEITPSKLEALRNRRTTDEMMKNQKTMITTKTGDTYTTKIKPTTTEPHSVATHSRHSLQEGVRMIVTPLVGTEPSETAIISPPVDVHRAVTVRNKSQTSDSAATSTSKMFAAIATNHLKALGALQDLPAKVTDTKSLSSASCSRSANGSSESSDKKSSAKSLTVEPPPQPSKKPMGRHKTIIECGAATSSSSNGNDDSRLSANHKKVSAKSLKRNDKAYGSPDSPLSKMSVMPNPVDELDSNNLPPPKNIAALEIPTPERLLPIGTQESVAAIADRIREGLNLPDISHLKQDSLDVSESTKDDVTPSSRTNSPRRLIKQVALEEPGVQHGATTPLPKDDGHDLHTSILKTVQDVKHGAGGGANGGSSHVPTNTATRSDSSKKPRQKMAPFAVDVNAIPDIRSRYAGSWPPPPYQPPEDPDDELEEGQENGIQAQHATQPNRVSNRRVGDYTVCDRCSECGALLEEYTDEEIGLLIVILGTFIHREPAMAAPFLPEILTISSKISSTSTFAWQGENGPPLVCSAQAMALQFLRCVLHQLAPNGIFVQILQTEVVMKVRRNTFRSIAKALQDFQELNASSPIYMVCEALQAKKSLPLESLPIIFRNMSEYLQCVAPDANIVQSAWPQAMASLESLLRQVIVILPNITNHDYLLDLIVATLRLNCVPKTLLDPYSKIVAYCVQHTNLEYSVLYDLCIYSRSFSRDRDKQYLCRQLIFEFVQALKFKINIPDHNLLMIIGFVLLDAGGTLPPGTLQDIPEIPSASPTNAADCLRQYINDVIDFLADFHTLSKIKNFKNSQTQNGLGEDTLGGVLKGAVSQYLALEMSRGNSRDNKAVARYLPWLYNAPSSLQQGPKEFTECVGHMRLLSWLLLGSLTHMALMQRRSAIHISSTANQTTSTTSNPPSGGGGGGHHPPHTNSTNQPVPQEASCHIADHIQVIFAGFAEQSKTSVLHMSSLFHAFTLCQLWTVYLEQIAHTSNNPEGNTMGVLFEFWAKVTPCILQLVSHSKHKDSNDFSQNSNAKLSEMVNLHFLSLLEALKETNSTILSKLLPLWSPVLSSHTQLSDTLHVRLQSVRDYAPDYDKQQAHSAEVLLKWLQRLQFKMGQIELQASTATQFYSI</sequence>
<keyword evidence="3" id="KW-1185">Reference proteome</keyword>
<dbReference type="VEuPathDB" id="VectorBase:SCAU002531"/>
<feature type="region of interest" description="Disordered" evidence="1">
    <location>
        <begin position="420"/>
        <end position="446"/>
    </location>
</feature>
<feature type="compositionally biased region" description="Polar residues" evidence="1">
    <location>
        <begin position="2045"/>
        <end position="2056"/>
    </location>
</feature>
<feature type="compositionally biased region" description="Basic and acidic residues" evidence="1">
    <location>
        <begin position="1972"/>
        <end position="1983"/>
    </location>
</feature>
<evidence type="ECO:0000313" key="2">
    <source>
        <dbReference type="EnsemblMetazoa" id="SCAU002531-PA"/>
    </source>
</evidence>
<dbReference type="OrthoDB" id="6270916at2759"/>
<feature type="compositionally biased region" description="Acidic residues" evidence="1">
    <location>
        <begin position="1008"/>
        <end position="1017"/>
    </location>
</feature>
<dbReference type="Proteomes" id="UP000095300">
    <property type="component" value="Unassembled WGS sequence"/>
</dbReference>
<feature type="compositionally biased region" description="Polar residues" evidence="1">
    <location>
        <begin position="1611"/>
        <end position="1622"/>
    </location>
</feature>
<feature type="compositionally biased region" description="Low complexity" evidence="1">
    <location>
        <begin position="1715"/>
        <end position="1724"/>
    </location>
</feature>
<feature type="region of interest" description="Disordered" evidence="1">
    <location>
        <begin position="1715"/>
        <end position="1736"/>
    </location>
</feature>
<feature type="region of interest" description="Disordered" evidence="1">
    <location>
        <begin position="1815"/>
        <end position="1930"/>
    </location>
</feature>
<feature type="region of interest" description="Disordered" evidence="1">
    <location>
        <begin position="2566"/>
        <end position="2601"/>
    </location>
</feature>
<evidence type="ECO:0008006" key="4">
    <source>
        <dbReference type="Google" id="ProtNLM"/>
    </source>
</evidence>
<dbReference type="PANTHER" id="PTHR21696:SF2">
    <property type="entry name" value="PROTEIN UNC-79 HOMOLOG"/>
    <property type="match status" value="1"/>
</dbReference>